<sequence>MAELKRIMYVEDEPDIRAVAELALVSVGGFEVMLCESGEDALARVDGFQPDLILLDVMMPRLDGPETLQALRQKPGLAEVPVAFMTAKVQSSEVESYKALGAIDVIAKPFDPMTLSDKVQGIWDQHVG</sequence>
<reference evidence="4 5" key="1">
    <citation type="submission" date="2023-10" db="EMBL/GenBank/DDBJ databases">
        <title>Characteristics and mechanism of a salt-tolerant marine origin heterotrophic nitrifying- aerobic denitrifying bacteria Marinobacter xestospongiae HN1.</title>
        <authorList>
            <person name="Qi R."/>
        </authorList>
    </citation>
    <scope>NUCLEOTIDE SEQUENCE [LARGE SCALE GENOMIC DNA]</scope>
    <source>
        <strain evidence="4 5">HN1</strain>
    </source>
</reference>
<dbReference type="PROSITE" id="PS50110">
    <property type="entry name" value="RESPONSE_REGULATORY"/>
    <property type="match status" value="1"/>
</dbReference>
<dbReference type="SUPFAM" id="SSF52172">
    <property type="entry name" value="CheY-like"/>
    <property type="match status" value="1"/>
</dbReference>
<dbReference type="Pfam" id="PF00072">
    <property type="entry name" value="Response_reg"/>
    <property type="match status" value="1"/>
</dbReference>
<protein>
    <submittedName>
        <fullName evidence="4">Response regulator</fullName>
    </submittedName>
</protein>
<evidence type="ECO:0000256" key="1">
    <source>
        <dbReference type="ARBA" id="ARBA00022553"/>
    </source>
</evidence>
<evidence type="ECO:0000256" key="2">
    <source>
        <dbReference type="PROSITE-ProRule" id="PRU00169"/>
    </source>
</evidence>
<evidence type="ECO:0000259" key="3">
    <source>
        <dbReference type="PROSITE" id="PS50110"/>
    </source>
</evidence>
<dbReference type="RefSeq" id="WP_248168606.1">
    <property type="nucleotide sequence ID" value="NZ_BAABBC010000037.1"/>
</dbReference>
<dbReference type="EMBL" id="JAWIIJ010000005">
    <property type="protein sequence ID" value="MDV2078845.1"/>
    <property type="molecule type" value="Genomic_DNA"/>
</dbReference>
<dbReference type="PANTHER" id="PTHR44591:SF3">
    <property type="entry name" value="RESPONSE REGULATORY DOMAIN-CONTAINING PROTEIN"/>
    <property type="match status" value="1"/>
</dbReference>
<gene>
    <name evidence="4" type="ORF">RYS15_09115</name>
</gene>
<dbReference type="Proteomes" id="UP001269819">
    <property type="component" value="Unassembled WGS sequence"/>
</dbReference>
<name>A0ABU3VXI8_9GAMM</name>
<dbReference type="SMART" id="SM00448">
    <property type="entry name" value="REC"/>
    <property type="match status" value="1"/>
</dbReference>
<evidence type="ECO:0000313" key="4">
    <source>
        <dbReference type="EMBL" id="MDV2078845.1"/>
    </source>
</evidence>
<dbReference type="InterPro" id="IPR001789">
    <property type="entry name" value="Sig_transdc_resp-reg_receiver"/>
</dbReference>
<keyword evidence="5" id="KW-1185">Reference proteome</keyword>
<dbReference type="PANTHER" id="PTHR44591">
    <property type="entry name" value="STRESS RESPONSE REGULATOR PROTEIN 1"/>
    <property type="match status" value="1"/>
</dbReference>
<dbReference type="Gene3D" id="3.40.50.2300">
    <property type="match status" value="1"/>
</dbReference>
<comment type="caution">
    <text evidence="4">The sequence shown here is derived from an EMBL/GenBank/DDBJ whole genome shotgun (WGS) entry which is preliminary data.</text>
</comment>
<dbReference type="InterPro" id="IPR011006">
    <property type="entry name" value="CheY-like_superfamily"/>
</dbReference>
<organism evidence="4 5">
    <name type="scientific">Marinobacter xestospongiae</name>
    <dbReference type="NCBI Taxonomy" id="994319"/>
    <lineage>
        <taxon>Bacteria</taxon>
        <taxon>Pseudomonadati</taxon>
        <taxon>Pseudomonadota</taxon>
        <taxon>Gammaproteobacteria</taxon>
        <taxon>Pseudomonadales</taxon>
        <taxon>Marinobacteraceae</taxon>
        <taxon>Marinobacter</taxon>
    </lineage>
</organism>
<feature type="domain" description="Response regulatory" evidence="3">
    <location>
        <begin position="6"/>
        <end position="123"/>
    </location>
</feature>
<proteinExistence type="predicted"/>
<accession>A0ABU3VXI8</accession>
<keyword evidence="1 2" id="KW-0597">Phosphoprotein</keyword>
<feature type="modified residue" description="4-aspartylphosphate" evidence="2">
    <location>
        <position position="56"/>
    </location>
</feature>
<dbReference type="InterPro" id="IPR050595">
    <property type="entry name" value="Bact_response_regulator"/>
</dbReference>
<evidence type="ECO:0000313" key="5">
    <source>
        <dbReference type="Proteomes" id="UP001269819"/>
    </source>
</evidence>